<evidence type="ECO:0000259" key="6">
    <source>
        <dbReference type="PROSITE" id="PS50217"/>
    </source>
</evidence>
<feature type="compositionally biased region" description="Polar residues" evidence="5">
    <location>
        <begin position="339"/>
        <end position="361"/>
    </location>
</feature>
<dbReference type="PROSITE" id="PS00036">
    <property type="entry name" value="BZIP_BASIC"/>
    <property type="match status" value="1"/>
</dbReference>
<comment type="caution">
    <text evidence="7">The sequence shown here is derived from an EMBL/GenBank/DDBJ whole genome shotgun (WGS) entry which is preliminary data.</text>
</comment>
<dbReference type="PROSITE" id="PS50217">
    <property type="entry name" value="BZIP"/>
    <property type="match status" value="1"/>
</dbReference>
<evidence type="ECO:0000256" key="2">
    <source>
        <dbReference type="ARBA" id="ARBA00004496"/>
    </source>
</evidence>
<dbReference type="InterPro" id="IPR023167">
    <property type="entry name" value="Yap1_redox_dom_sf"/>
</dbReference>
<feature type="region of interest" description="Disordered" evidence="5">
    <location>
        <begin position="287"/>
        <end position="306"/>
    </location>
</feature>
<gene>
    <name evidence="7" type="ORF">FN846DRAFT_230317</name>
</gene>
<keyword evidence="3" id="KW-0539">Nucleus</keyword>
<protein>
    <submittedName>
        <fullName evidence="7">Transcription factor PAP1-domain-containing protein</fullName>
    </submittedName>
</protein>
<dbReference type="InterPro" id="IPR050936">
    <property type="entry name" value="AP-1-like"/>
</dbReference>
<feature type="domain" description="BZIP" evidence="6">
    <location>
        <begin position="171"/>
        <end position="234"/>
    </location>
</feature>
<keyword evidence="8" id="KW-1185">Reference proteome</keyword>
<evidence type="ECO:0000256" key="1">
    <source>
        <dbReference type="ARBA" id="ARBA00004123"/>
    </source>
</evidence>
<feature type="compositionally biased region" description="Basic and acidic residues" evidence="5">
    <location>
        <begin position="187"/>
        <end position="196"/>
    </location>
</feature>
<reference evidence="7 8" key="1">
    <citation type="submission" date="2019-09" db="EMBL/GenBank/DDBJ databases">
        <title>Draft genome of the ectomycorrhizal ascomycete Sphaerosporella brunnea.</title>
        <authorList>
            <consortium name="DOE Joint Genome Institute"/>
            <person name="Benucci G.M."/>
            <person name="Marozzi G."/>
            <person name="Antonielli L."/>
            <person name="Sanchez S."/>
            <person name="Marco P."/>
            <person name="Wang X."/>
            <person name="Falini L.B."/>
            <person name="Barry K."/>
            <person name="Haridas S."/>
            <person name="Lipzen A."/>
            <person name="Labutti K."/>
            <person name="Grigoriev I.V."/>
            <person name="Murat C."/>
            <person name="Martin F."/>
            <person name="Albertini E."/>
            <person name="Donnini D."/>
            <person name="Bonito G."/>
        </authorList>
    </citation>
    <scope>NUCLEOTIDE SEQUENCE [LARGE SCALE GENOMIC DNA]</scope>
    <source>
        <strain evidence="7 8">Sb_GMNB300</strain>
    </source>
</reference>
<dbReference type="Pfam" id="PF00170">
    <property type="entry name" value="bZIP_1"/>
    <property type="match status" value="1"/>
</dbReference>
<dbReference type="GO" id="GO:0034599">
    <property type="term" value="P:cellular response to oxidative stress"/>
    <property type="evidence" value="ECO:0007669"/>
    <property type="project" value="UniProtKB-ARBA"/>
</dbReference>
<feature type="compositionally biased region" description="Basic and acidic residues" evidence="5">
    <location>
        <begin position="128"/>
        <end position="160"/>
    </location>
</feature>
<dbReference type="CDD" id="cd14688">
    <property type="entry name" value="bZIP_YAP"/>
    <property type="match status" value="1"/>
</dbReference>
<dbReference type="InterPro" id="IPR013910">
    <property type="entry name" value="TF_PAP1"/>
</dbReference>
<dbReference type="InterPro" id="IPR004827">
    <property type="entry name" value="bZIP"/>
</dbReference>
<dbReference type="Proteomes" id="UP000326924">
    <property type="component" value="Unassembled WGS sequence"/>
</dbReference>
<feature type="compositionally biased region" description="Acidic residues" evidence="5">
    <location>
        <begin position="85"/>
        <end position="97"/>
    </location>
</feature>
<dbReference type="GO" id="GO:0001228">
    <property type="term" value="F:DNA-binding transcription activator activity, RNA polymerase II-specific"/>
    <property type="evidence" value="ECO:0007669"/>
    <property type="project" value="TreeGrafter"/>
</dbReference>
<dbReference type="OrthoDB" id="5380163at2759"/>
<dbReference type="FunFam" id="1.20.5.170:FF:000067">
    <property type="entry name" value="BZIP transcription factor"/>
    <property type="match status" value="1"/>
</dbReference>
<feature type="compositionally biased region" description="Low complexity" evidence="5">
    <location>
        <begin position="29"/>
        <end position="39"/>
    </location>
</feature>
<proteinExistence type="inferred from homology"/>
<dbReference type="GO" id="GO:0090575">
    <property type="term" value="C:RNA polymerase II transcription regulator complex"/>
    <property type="evidence" value="ECO:0007669"/>
    <property type="project" value="TreeGrafter"/>
</dbReference>
<dbReference type="GO" id="GO:0005737">
    <property type="term" value="C:cytoplasm"/>
    <property type="evidence" value="ECO:0007669"/>
    <property type="project" value="UniProtKB-SubCell"/>
</dbReference>
<evidence type="ECO:0000256" key="3">
    <source>
        <dbReference type="ARBA" id="ARBA00023242"/>
    </source>
</evidence>
<evidence type="ECO:0000313" key="7">
    <source>
        <dbReference type="EMBL" id="KAA8897604.1"/>
    </source>
</evidence>
<dbReference type="FunCoup" id="A0A5J5EM08">
    <property type="interactions" value="2981"/>
</dbReference>
<feature type="region of interest" description="Disordered" evidence="5">
    <location>
        <begin position="311"/>
        <end position="373"/>
    </location>
</feature>
<dbReference type="PANTHER" id="PTHR40621:SF6">
    <property type="entry name" value="AP-1-LIKE TRANSCRIPTION FACTOR YAP1-RELATED"/>
    <property type="match status" value="1"/>
</dbReference>
<dbReference type="SUPFAM" id="SSF111430">
    <property type="entry name" value="YAP1 redox domain"/>
    <property type="match status" value="1"/>
</dbReference>
<feature type="compositionally biased region" description="Polar residues" evidence="5">
    <location>
        <begin position="312"/>
        <end position="329"/>
    </location>
</feature>
<evidence type="ECO:0000256" key="5">
    <source>
        <dbReference type="SAM" id="MobiDB-lite"/>
    </source>
</evidence>
<dbReference type="Gene3D" id="1.20.5.170">
    <property type="match status" value="1"/>
</dbReference>
<dbReference type="AlphaFoldDB" id="A0A5J5EM08"/>
<dbReference type="InterPro" id="IPR046347">
    <property type="entry name" value="bZIP_sf"/>
</dbReference>
<accession>A0A5J5EM08</accession>
<evidence type="ECO:0000313" key="8">
    <source>
        <dbReference type="Proteomes" id="UP000326924"/>
    </source>
</evidence>
<feature type="region of interest" description="Disordered" evidence="5">
    <location>
        <begin position="29"/>
        <end position="196"/>
    </location>
</feature>
<sequence length="570" mass="61938">MATTTPDDLYLSPDQQDLLLAALTSNSSSSPLFNSAALSHHASHTQKHMPTSRAYNPQGSPPHTAGLDPDFPHGTPLLGPGLDYADWDAEFDQDGPWDYDLSADLMDDTPHPTSNDGRETETPTPAKNENEKRKEPPQSDGTEDPHETGPKRRDDKENKTAKKPGRKPLTSEPTSKRKAQNRAAQRAFRERKEKHLKDLEQKVEDLQKASESANNENSLLRAKVDRLQTELREYKRRLHASELNRPSSFVNMGGFQFDFPPFGSGILKDGLKIGPGTLMDRINSFDKQRTPSLTGSSNGINGNGSNYLNGIDSASLQNTPKLNGGRDTTSSPSASSVSQHGPGSSCGTSPEPSHDYPTSSKPAIAEGTTITTPNGDSYMCKSGSLDGETETTFCEKLGMACGNPNNPIPKVPQFSTTSDATNSSLDWLAQQSSGNTFDPVLFNDYRDPVNDINSTIGMSFFDDAFPAVNFDSLGSESKKSGLIDQIDALNADDDEDEVVPADDLKQMLSCNKIWDRISSHPRFVSGELDMDGLCSELRSKAKCSEVGVVVAENDVQEVLGKVGMSHKEIL</sequence>
<comment type="similarity">
    <text evidence="4">Belongs to the bZIP family. YAP subfamily.</text>
</comment>
<evidence type="ECO:0000256" key="4">
    <source>
        <dbReference type="ARBA" id="ARBA00038132"/>
    </source>
</evidence>
<name>A0A5J5EM08_9PEZI</name>
<dbReference type="EMBL" id="VXIS01000196">
    <property type="protein sequence ID" value="KAA8897604.1"/>
    <property type="molecule type" value="Genomic_DNA"/>
</dbReference>
<dbReference type="PANTHER" id="PTHR40621">
    <property type="entry name" value="TRANSCRIPTION FACTOR KAPC-RELATED"/>
    <property type="match status" value="1"/>
</dbReference>
<organism evidence="7 8">
    <name type="scientific">Sphaerosporella brunnea</name>
    <dbReference type="NCBI Taxonomy" id="1250544"/>
    <lineage>
        <taxon>Eukaryota</taxon>
        <taxon>Fungi</taxon>
        <taxon>Dikarya</taxon>
        <taxon>Ascomycota</taxon>
        <taxon>Pezizomycotina</taxon>
        <taxon>Pezizomycetes</taxon>
        <taxon>Pezizales</taxon>
        <taxon>Pyronemataceae</taxon>
        <taxon>Sphaerosporella</taxon>
    </lineage>
</organism>
<dbReference type="GO" id="GO:0000976">
    <property type="term" value="F:transcription cis-regulatory region binding"/>
    <property type="evidence" value="ECO:0007669"/>
    <property type="project" value="InterPro"/>
</dbReference>
<dbReference type="SMART" id="SM00338">
    <property type="entry name" value="BRLZ"/>
    <property type="match status" value="1"/>
</dbReference>
<dbReference type="InParanoid" id="A0A5J5EM08"/>
<dbReference type="Gene3D" id="1.10.238.100">
    <property type="entry name" value="YAP1 redox domain. Chain B"/>
    <property type="match status" value="1"/>
</dbReference>
<comment type="subcellular location">
    <subcellularLocation>
        <location evidence="2">Cytoplasm</location>
    </subcellularLocation>
    <subcellularLocation>
        <location evidence="1">Nucleus</location>
    </subcellularLocation>
</comment>
<feature type="compositionally biased region" description="Low complexity" evidence="5">
    <location>
        <begin position="292"/>
        <end position="306"/>
    </location>
</feature>
<dbReference type="Pfam" id="PF08601">
    <property type="entry name" value="PAP1"/>
    <property type="match status" value="1"/>
</dbReference>
<dbReference type="SUPFAM" id="SSF57959">
    <property type="entry name" value="Leucine zipper domain"/>
    <property type="match status" value="1"/>
</dbReference>